<feature type="region of interest" description="Disordered" evidence="1">
    <location>
        <begin position="1"/>
        <end position="33"/>
    </location>
</feature>
<evidence type="ECO:0000313" key="3">
    <source>
        <dbReference type="Proteomes" id="UP000800096"/>
    </source>
</evidence>
<proteinExistence type="predicted"/>
<accession>A0A6A5QGZ4</accession>
<dbReference type="AlphaFoldDB" id="A0A6A5QGZ4"/>
<reference evidence="2" key="1">
    <citation type="journal article" date="2020" name="Stud. Mycol.">
        <title>101 Dothideomycetes genomes: a test case for predicting lifestyles and emergence of pathogens.</title>
        <authorList>
            <person name="Haridas S."/>
            <person name="Albert R."/>
            <person name="Binder M."/>
            <person name="Bloem J."/>
            <person name="Labutti K."/>
            <person name="Salamov A."/>
            <person name="Andreopoulos B."/>
            <person name="Baker S."/>
            <person name="Barry K."/>
            <person name="Bills G."/>
            <person name="Bluhm B."/>
            <person name="Cannon C."/>
            <person name="Castanera R."/>
            <person name="Culley D."/>
            <person name="Daum C."/>
            <person name="Ezra D."/>
            <person name="Gonzalez J."/>
            <person name="Henrissat B."/>
            <person name="Kuo A."/>
            <person name="Liang C."/>
            <person name="Lipzen A."/>
            <person name="Lutzoni F."/>
            <person name="Magnuson J."/>
            <person name="Mondo S."/>
            <person name="Nolan M."/>
            <person name="Ohm R."/>
            <person name="Pangilinan J."/>
            <person name="Park H.-J."/>
            <person name="Ramirez L."/>
            <person name="Alfaro M."/>
            <person name="Sun H."/>
            <person name="Tritt A."/>
            <person name="Yoshinaga Y."/>
            <person name="Zwiers L.-H."/>
            <person name="Turgeon B."/>
            <person name="Goodwin S."/>
            <person name="Spatafora J."/>
            <person name="Crous P."/>
            <person name="Grigoriev I."/>
        </authorList>
    </citation>
    <scope>NUCLEOTIDE SEQUENCE</scope>
    <source>
        <strain evidence="2">HMLAC05119</strain>
    </source>
</reference>
<organism evidence="2 3">
    <name type="scientific">Ampelomyces quisqualis</name>
    <name type="common">Powdery mildew agent</name>
    <dbReference type="NCBI Taxonomy" id="50730"/>
    <lineage>
        <taxon>Eukaryota</taxon>
        <taxon>Fungi</taxon>
        <taxon>Dikarya</taxon>
        <taxon>Ascomycota</taxon>
        <taxon>Pezizomycotina</taxon>
        <taxon>Dothideomycetes</taxon>
        <taxon>Pleosporomycetidae</taxon>
        <taxon>Pleosporales</taxon>
        <taxon>Pleosporineae</taxon>
        <taxon>Phaeosphaeriaceae</taxon>
        <taxon>Ampelomyces</taxon>
    </lineage>
</organism>
<gene>
    <name evidence="2" type="ORF">BDU57DRAFT_305791</name>
</gene>
<feature type="compositionally biased region" description="Basic and acidic residues" evidence="1">
    <location>
        <begin position="1"/>
        <end position="20"/>
    </location>
</feature>
<sequence>MRKTAPRRERQQNQLLERRRGTTGAASRQFNRNEWDLDAEGSLRGRQHQKEEYSMCGAGEVGTCVRSERQPRFCRRYLSTVLHV</sequence>
<dbReference type="EMBL" id="ML979137">
    <property type="protein sequence ID" value="KAF1914835.1"/>
    <property type="molecule type" value="Genomic_DNA"/>
</dbReference>
<keyword evidence="3" id="KW-1185">Reference proteome</keyword>
<evidence type="ECO:0000313" key="2">
    <source>
        <dbReference type="EMBL" id="KAF1914835.1"/>
    </source>
</evidence>
<name>A0A6A5QGZ4_AMPQU</name>
<evidence type="ECO:0000256" key="1">
    <source>
        <dbReference type="SAM" id="MobiDB-lite"/>
    </source>
</evidence>
<protein>
    <submittedName>
        <fullName evidence="2">Uncharacterized protein</fullName>
    </submittedName>
</protein>
<dbReference type="Proteomes" id="UP000800096">
    <property type="component" value="Unassembled WGS sequence"/>
</dbReference>